<dbReference type="AlphaFoldDB" id="J3MHN6"/>
<feature type="transmembrane region" description="Helical" evidence="1">
    <location>
        <begin position="39"/>
        <end position="63"/>
    </location>
</feature>
<organism evidence="2">
    <name type="scientific">Oryza brachyantha</name>
    <name type="common">malo sina</name>
    <dbReference type="NCBI Taxonomy" id="4533"/>
    <lineage>
        <taxon>Eukaryota</taxon>
        <taxon>Viridiplantae</taxon>
        <taxon>Streptophyta</taxon>
        <taxon>Embryophyta</taxon>
        <taxon>Tracheophyta</taxon>
        <taxon>Spermatophyta</taxon>
        <taxon>Magnoliopsida</taxon>
        <taxon>Liliopsida</taxon>
        <taxon>Poales</taxon>
        <taxon>Poaceae</taxon>
        <taxon>BOP clade</taxon>
        <taxon>Oryzoideae</taxon>
        <taxon>Oryzeae</taxon>
        <taxon>Oryzinae</taxon>
        <taxon>Oryza</taxon>
    </lineage>
</organism>
<reference evidence="2" key="2">
    <citation type="submission" date="2013-04" db="UniProtKB">
        <authorList>
            <consortium name="EnsemblPlants"/>
        </authorList>
    </citation>
    <scope>IDENTIFICATION</scope>
</reference>
<dbReference type="HOGENOM" id="CLU_2838753_0_0_1"/>
<keyword evidence="1" id="KW-1133">Transmembrane helix</keyword>
<keyword evidence="1" id="KW-0812">Transmembrane</keyword>
<name>J3MHN6_ORYBR</name>
<accession>J3MHN6</accession>
<evidence type="ECO:0000313" key="2">
    <source>
        <dbReference type="EnsemblPlants" id="OB06G35300.1"/>
    </source>
</evidence>
<proteinExistence type="predicted"/>
<keyword evidence="3" id="KW-1185">Reference proteome</keyword>
<protein>
    <submittedName>
        <fullName evidence="2">Uncharacterized protein</fullName>
    </submittedName>
</protein>
<dbReference type="Proteomes" id="UP000006038">
    <property type="component" value="Chromosome 6"/>
</dbReference>
<keyword evidence="1" id="KW-0472">Membrane</keyword>
<dbReference type="EnsemblPlants" id="OB06G35300.1">
    <property type="protein sequence ID" value="OB06G35300.1"/>
    <property type="gene ID" value="OB06G35300"/>
</dbReference>
<reference evidence="2" key="1">
    <citation type="journal article" date="2013" name="Nat. Commun.">
        <title>Whole-genome sequencing of Oryza brachyantha reveals mechanisms underlying Oryza genome evolution.</title>
        <authorList>
            <person name="Chen J."/>
            <person name="Huang Q."/>
            <person name="Gao D."/>
            <person name="Wang J."/>
            <person name="Lang Y."/>
            <person name="Liu T."/>
            <person name="Li B."/>
            <person name="Bai Z."/>
            <person name="Luis Goicoechea J."/>
            <person name="Liang C."/>
            <person name="Chen C."/>
            <person name="Zhang W."/>
            <person name="Sun S."/>
            <person name="Liao Y."/>
            <person name="Zhang X."/>
            <person name="Yang L."/>
            <person name="Song C."/>
            <person name="Wang M."/>
            <person name="Shi J."/>
            <person name="Liu G."/>
            <person name="Liu J."/>
            <person name="Zhou H."/>
            <person name="Zhou W."/>
            <person name="Yu Q."/>
            <person name="An N."/>
            <person name="Chen Y."/>
            <person name="Cai Q."/>
            <person name="Wang B."/>
            <person name="Liu B."/>
            <person name="Min J."/>
            <person name="Huang Y."/>
            <person name="Wu H."/>
            <person name="Li Z."/>
            <person name="Zhang Y."/>
            <person name="Yin Y."/>
            <person name="Song W."/>
            <person name="Jiang J."/>
            <person name="Jackson S.A."/>
            <person name="Wing R.A."/>
            <person name="Wang J."/>
            <person name="Chen M."/>
        </authorList>
    </citation>
    <scope>NUCLEOTIDE SEQUENCE [LARGE SCALE GENOMIC DNA]</scope>
    <source>
        <strain evidence="2">cv. IRGC 101232</strain>
    </source>
</reference>
<evidence type="ECO:0000256" key="1">
    <source>
        <dbReference type="SAM" id="Phobius"/>
    </source>
</evidence>
<evidence type="ECO:0000313" key="3">
    <source>
        <dbReference type="Proteomes" id="UP000006038"/>
    </source>
</evidence>
<sequence length="66" mass="7343">ASVQFLSSSSVSLLNCSTANVFLCPRLLCLCYSTRQVAFFLFCLATKITPLTCGLFCFVYFLILWG</sequence>
<dbReference type="Gramene" id="OB06G35300.1">
    <property type="protein sequence ID" value="OB06G35300.1"/>
    <property type="gene ID" value="OB06G35300"/>
</dbReference>